<evidence type="ECO:0000256" key="8">
    <source>
        <dbReference type="ARBA" id="ARBA00022840"/>
    </source>
</evidence>
<keyword evidence="11" id="KW-0325">Glycoprotein</keyword>
<keyword evidence="9 13" id="KW-1133">Transmembrane helix</keyword>
<dbReference type="SMART" id="SM00220">
    <property type="entry name" value="S_TKc"/>
    <property type="match status" value="1"/>
</dbReference>
<keyword evidence="6 12" id="KW-0547">Nucleotide-binding</keyword>
<reference evidence="15 16" key="1">
    <citation type="journal article" date="2013" name="Nat. Genet.">
        <title>The high-quality draft genome of peach (Prunus persica) identifies unique patterns of genetic diversity, domestication and genome evolution.</title>
        <authorList>
            <consortium name="International Peach Genome Initiative"/>
            <person name="Verde I."/>
            <person name="Abbott A.G."/>
            <person name="Scalabrin S."/>
            <person name="Jung S."/>
            <person name="Shu S."/>
            <person name="Marroni F."/>
            <person name="Zhebentyayeva T."/>
            <person name="Dettori M.T."/>
            <person name="Grimwood J."/>
            <person name="Cattonaro F."/>
            <person name="Zuccolo A."/>
            <person name="Rossini L."/>
            <person name="Jenkins J."/>
            <person name="Vendramin E."/>
            <person name="Meisel L.A."/>
            <person name="Decroocq V."/>
            <person name="Sosinski B."/>
            <person name="Prochnik S."/>
            <person name="Mitros T."/>
            <person name="Policriti A."/>
            <person name="Cipriani G."/>
            <person name="Dondini L."/>
            <person name="Ficklin S."/>
            <person name="Goodstein D.M."/>
            <person name="Xuan P."/>
            <person name="Del Fabbro C."/>
            <person name="Aramini V."/>
            <person name="Copetti D."/>
            <person name="Gonzalez S."/>
            <person name="Horner D.S."/>
            <person name="Falchi R."/>
            <person name="Lucas S."/>
            <person name="Mica E."/>
            <person name="Maldonado J."/>
            <person name="Lazzari B."/>
            <person name="Bielenberg D."/>
            <person name="Pirona R."/>
            <person name="Miculan M."/>
            <person name="Barakat A."/>
            <person name="Testolin R."/>
            <person name="Stella A."/>
            <person name="Tartarini S."/>
            <person name="Tonutti P."/>
            <person name="Arus P."/>
            <person name="Orellana A."/>
            <person name="Wells C."/>
            <person name="Main D."/>
            <person name="Vizzotto G."/>
            <person name="Silva H."/>
            <person name="Salamini F."/>
            <person name="Schmutz J."/>
            <person name="Morgante M."/>
            <person name="Rokhsar D.S."/>
        </authorList>
    </citation>
    <scope>NUCLEOTIDE SEQUENCE [LARGE SCALE GENOMIC DNA]</scope>
    <source>
        <strain evidence="16">cv. Nemared</strain>
    </source>
</reference>
<dbReference type="Gene3D" id="3.30.200.20">
    <property type="entry name" value="Phosphorylase Kinase, domain 1"/>
    <property type="match status" value="1"/>
</dbReference>
<evidence type="ECO:0000256" key="11">
    <source>
        <dbReference type="ARBA" id="ARBA00023180"/>
    </source>
</evidence>
<evidence type="ECO:0000256" key="4">
    <source>
        <dbReference type="ARBA" id="ARBA00022692"/>
    </source>
</evidence>
<dbReference type="GO" id="GO:0030247">
    <property type="term" value="F:polysaccharide binding"/>
    <property type="evidence" value="ECO:0007669"/>
    <property type="project" value="InterPro"/>
</dbReference>
<dbReference type="InterPro" id="IPR008271">
    <property type="entry name" value="Ser/Thr_kinase_AS"/>
</dbReference>
<dbReference type="Gramene" id="ONI21775">
    <property type="protein sequence ID" value="ONI21775"/>
    <property type="gene ID" value="PRUPE_2G088300"/>
</dbReference>
<dbReference type="PROSITE" id="PS50011">
    <property type="entry name" value="PROTEIN_KINASE_DOM"/>
    <property type="match status" value="1"/>
</dbReference>
<evidence type="ECO:0000256" key="1">
    <source>
        <dbReference type="ARBA" id="ARBA00004479"/>
    </source>
</evidence>
<evidence type="ECO:0000256" key="6">
    <source>
        <dbReference type="ARBA" id="ARBA00022741"/>
    </source>
</evidence>
<evidence type="ECO:0000256" key="9">
    <source>
        <dbReference type="ARBA" id="ARBA00022989"/>
    </source>
</evidence>
<comment type="subcellular location">
    <subcellularLocation>
        <location evidence="1">Membrane</location>
        <topology evidence="1">Single-pass type I membrane protein</topology>
    </subcellularLocation>
</comment>
<dbReference type="GO" id="GO:0005524">
    <property type="term" value="F:ATP binding"/>
    <property type="evidence" value="ECO:0007669"/>
    <property type="project" value="UniProtKB-UniRule"/>
</dbReference>
<keyword evidence="2" id="KW-0723">Serine/threonine-protein kinase</keyword>
<dbReference type="PANTHER" id="PTHR27009">
    <property type="entry name" value="RUST RESISTANCE KINASE LR10-RELATED"/>
    <property type="match status" value="1"/>
</dbReference>
<evidence type="ECO:0000256" key="5">
    <source>
        <dbReference type="ARBA" id="ARBA00022729"/>
    </source>
</evidence>
<name>A0A251QGJ7_PRUPE</name>
<dbReference type="SUPFAM" id="SSF56112">
    <property type="entry name" value="Protein kinase-like (PK-like)"/>
    <property type="match status" value="1"/>
</dbReference>
<evidence type="ECO:0000259" key="14">
    <source>
        <dbReference type="PROSITE" id="PS50011"/>
    </source>
</evidence>
<proteinExistence type="predicted"/>
<dbReference type="AlphaFoldDB" id="A0A251QGJ7"/>
<dbReference type="PROSITE" id="PS00107">
    <property type="entry name" value="PROTEIN_KINASE_ATP"/>
    <property type="match status" value="1"/>
</dbReference>
<keyword evidence="10 13" id="KW-0472">Membrane</keyword>
<dbReference type="Pfam" id="PF13947">
    <property type="entry name" value="GUB_WAK_bind"/>
    <property type="match status" value="1"/>
</dbReference>
<dbReference type="Pfam" id="PF00069">
    <property type="entry name" value="Pkinase"/>
    <property type="match status" value="1"/>
</dbReference>
<dbReference type="InterPro" id="IPR045874">
    <property type="entry name" value="LRK10/LRL21-25-like"/>
</dbReference>
<feature type="binding site" evidence="12">
    <location>
        <position position="408"/>
    </location>
    <ligand>
        <name>ATP</name>
        <dbReference type="ChEBI" id="CHEBI:30616"/>
    </ligand>
</feature>
<feature type="domain" description="Protein kinase" evidence="14">
    <location>
        <begin position="380"/>
        <end position="666"/>
    </location>
</feature>
<dbReference type="InterPro" id="IPR017441">
    <property type="entry name" value="Protein_kinase_ATP_BS"/>
</dbReference>
<dbReference type="Proteomes" id="UP000006882">
    <property type="component" value="Chromosome G2"/>
</dbReference>
<dbReference type="Gene3D" id="1.10.510.10">
    <property type="entry name" value="Transferase(Phosphotransferase) domain 1"/>
    <property type="match status" value="1"/>
</dbReference>
<dbReference type="EMBL" id="CM007652">
    <property type="protein sequence ID" value="ONI21775.1"/>
    <property type="molecule type" value="Genomic_DNA"/>
</dbReference>
<evidence type="ECO:0000256" key="13">
    <source>
        <dbReference type="SAM" id="Phobius"/>
    </source>
</evidence>
<evidence type="ECO:0000256" key="10">
    <source>
        <dbReference type="ARBA" id="ARBA00023136"/>
    </source>
</evidence>
<keyword evidence="7" id="KW-0418">Kinase</keyword>
<keyword evidence="8 12" id="KW-0067">ATP-binding</keyword>
<keyword evidence="16" id="KW-1185">Reference proteome</keyword>
<evidence type="ECO:0000256" key="12">
    <source>
        <dbReference type="PROSITE-ProRule" id="PRU10141"/>
    </source>
</evidence>
<dbReference type="FunFam" id="1.10.510.10:FF:000590">
    <property type="entry name" value="PR5-like receptor kinase"/>
    <property type="match status" value="1"/>
</dbReference>
<dbReference type="OrthoDB" id="1560977at2759"/>
<keyword evidence="5" id="KW-0732">Signal</keyword>
<evidence type="ECO:0000256" key="3">
    <source>
        <dbReference type="ARBA" id="ARBA00022679"/>
    </source>
</evidence>
<dbReference type="PROSITE" id="PS00108">
    <property type="entry name" value="PROTEIN_KINASE_ST"/>
    <property type="match status" value="1"/>
</dbReference>
<dbReference type="InterPro" id="IPR011009">
    <property type="entry name" value="Kinase-like_dom_sf"/>
</dbReference>
<dbReference type="GO" id="GO:0004674">
    <property type="term" value="F:protein serine/threonine kinase activity"/>
    <property type="evidence" value="ECO:0007669"/>
    <property type="project" value="UniProtKB-KW"/>
</dbReference>
<protein>
    <recommendedName>
        <fullName evidence="14">Protein kinase domain-containing protein</fullName>
    </recommendedName>
</protein>
<keyword evidence="4 13" id="KW-0812">Transmembrane</keyword>
<sequence>MIKFTFSFLDMFKVFSQILRINYYKITTCSQMITHCHAENLLTDELFPPSLSMETQTSSSSWFLILSLLAVTSSSESSNEKTIGRVCPPSSCGSIGNISYPFRLNSDPTNCGVSFYTLSCENNLTVLNLYSGKYTVRSINYDNNTIRAVDPGLRKNDCSSLPRYSLSPYNFSFQDPYKWLSSNCTGYPQICRSSSPIIYLKCQRVPANLSLYVDASSCIGSRGYYYVKAGTLTASDLEDGCRVDRTAITTLNEKDQNGSYQHIHEALVFGFELEWRPDLYTRYSCRGWSFSNTCYPNRFIGFFQSVFEYIDAQRYAVLFILVVFVLARFVLGLPFVIAVLVYKWRRRHLSMYSSIEEFLQNEQNFAPIRYSYSDVKKMTSKFREKLGEGGYGTVFKGKLRSGRFVAIKMLGKSKANGQDFINEVATIGRIHHVNVVQLVGYCVEGSNRGLVYDFMPNGSLDKYIYSKEGSVPLSCNKKMYEVALGVARGIEYLHQGCDMQILHFDIKPHNILLDENFVPKLSDFGLAKLYPTDNSIVNLTAARGTMGYIAPELFYKNIGGVSYKADVYSFGMLLMEMGSRRKNFNALVEHSSQVYFPPWAHDQYSEGKDLEIGDDTEEEKKIIKKMIIAALWCIQMKPSDRPSMNKVIDMLEGDIENLRMPNKPFLSVEEMPVGHVQENSNPTCSNKELTCTLSGR</sequence>
<evidence type="ECO:0000313" key="16">
    <source>
        <dbReference type="Proteomes" id="UP000006882"/>
    </source>
</evidence>
<dbReference type="FunFam" id="3.30.200.20:FF:000178">
    <property type="entry name" value="serine/threonine-protein kinase PBS1-like"/>
    <property type="match status" value="1"/>
</dbReference>
<dbReference type="InterPro" id="IPR025287">
    <property type="entry name" value="WAK_GUB"/>
</dbReference>
<accession>A0A251QGJ7</accession>
<feature type="transmembrane region" description="Helical" evidence="13">
    <location>
        <begin position="315"/>
        <end position="342"/>
    </location>
</feature>
<organism evidence="15 16">
    <name type="scientific">Prunus persica</name>
    <name type="common">Peach</name>
    <name type="synonym">Amygdalus persica</name>
    <dbReference type="NCBI Taxonomy" id="3760"/>
    <lineage>
        <taxon>Eukaryota</taxon>
        <taxon>Viridiplantae</taxon>
        <taxon>Streptophyta</taxon>
        <taxon>Embryophyta</taxon>
        <taxon>Tracheophyta</taxon>
        <taxon>Spermatophyta</taxon>
        <taxon>Magnoliopsida</taxon>
        <taxon>eudicotyledons</taxon>
        <taxon>Gunneridae</taxon>
        <taxon>Pentapetalae</taxon>
        <taxon>rosids</taxon>
        <taxon>fabids</taxon>
        <taxon>Rosales</taxon>
        <taxon>Rosaceae</taxon>
        <taxon>Amygdaloideae</taxon>
        <taxon>Amygdaleae</taxon>
        <taxon>Prunus</taxon>
    </lineage>
</organism>
<gene>
    <name evidence="15" type="ORF">PRUPE_2G088300</name>
</gene>
<evidence type="ECO:0000256" key="7">
    <source>
        <dbReference type="ARBA" id="ARBA00022777"/>
    </source>
</evidence>
<dbReference type="GO" id="GO:0016020">
    <property type="term" value="C:membrane"/>
    <property type="evidence" value="ECO:0007669"/>
    <property type="project" value="UniProtKB-SubCell"/>
</dbReference>
<keyword evidence="3" id="KW-0808">Transferase</keyword>
<dbReference type="InterPro" id="IPR000719">
    <property type="entry name" value="Prot_kinase_dom"/>
</dbReference>
<evidence type="ECO:0000256" key="2">
    <source>
        <dbReference type="ARBA" id="ARBA00022527"/>
    </source>
</evidence>
<evidence type="ECO:0000313" key="15">
    <source>
        <dbReference type="EMBL" id="ONI21775.1"/>
    </source>
</evidence>